<gene>
    <name evidence="2" type="ORF">SAMN06265350_10234</name>
</gene>
<name>A0A521BA22_9SPHI</name>
<feature type="transmembrane region" description="Helical" evidence="1">
    <location>
        <begin position="97"/>
        <end position="116"/>
    </location>
</feature>
<evidence type="ECO:0008006" key="4">
    <source>
        <dbReference type="Google" id="ProtNLM"/>
    </source>
</evidence>
<evidence type="ECO:0000256" key="1">
    <source>
        <dbReference type="SAM" id="Phobius"/>
    </source>
</evidence>
<feature type="transmembrane region" description="Helical" evidence="1">
    <location>
        <begin position="45"/>
        <end position="62"/>
    </location>
</feature>
<evidence type="ECO:0000313" key="2">
    <source>
        <dbReference type="EMBL" id="SMO43956.1"/>
    </source>
</evidence>
<accession>A0A521BA22</accession>
<dbReference type="AlphaFoldDB" id="A0A521BA22"/>
<dbReference type="InterPro" id="IPR021737">
    <property type="entry name" value="Phage_phiKZ_Orf197"/>
</dbReference>
<dbReference type="RefSeq" id="WP_142601442.1">
    <property type="nucleotide sequence ID" value="NZ_FXSZ01000002.1"/>
</dbReference>
<dbReference type="EMBL" id="FXSZ01000002">
    <property type="protein sequence ID" value="SMO43956.1"/>
    <property type="molecule type" value="Genomic_DNA"/>
</dbReference>
<dbReference type="Pfam" id="PF11750">
    <property type="entry name" value="DUF3307"/>
    <property type="match status" value="1"/>
</dbReference>
<protein>
    <recommendedName>
        <fullName evidence="4">DUF3307 domain-containing protein</fullName>
    </recommendedName>
</protein>
<reference evidence="2 3" key="1">
    <citation type="submission" date="2017-05" db="EMBL/GenBank/DDBJ databases">
        <authorList>
            <person name="Varghese N."/>
            <person name="Submissions S."/>
        </authorList>
    </citation>
    <scope>NUCLEOTIDE SEQUENCE [LARGE SCALE GENOMIC DNA]</scope>
    <source>
        <strain evidence="2 3">DSM 21342</strain>
    </source>
</reference>
<keyword evidence="1" id="KW-0812">Transmembrane</keyword>
<organism evidence="2 3">
    <name type="scientific">Solitalea koreensis</name>
    <dbReference type="NCBI Taxonomy" id="543615"/>
    <lineage>
        <taxon>Bacteria</taxon>
        <taxon>Pseudomonadati</taxon>
        <taxon>Bacteroidota</taxon>
        <taxon>Sphingobacteriia</taxon>
        <taxon>Sphingobacteriales</taxon>
        <taxon>Sphingobacteriaceae</taxon>
        <taxon>Solitalea</taxon>
    </lineage>
</organism>
<evidence type="ECO:0000313" key="3">
    <source>
        <dbReference type="Proteomes" id="UP000315971"/>
    </source>
</evidence>
<keyword evidence="1" id="KW-1133">Transmembrane helix</keyword>
<sequence>MPDLFTYEQGSILIRLLIAHLLIDFVLQPKSWVVSKQQLKGKTSLLYLHGVLSGVLATLFLVNLGGRALAAGTTIAITHTAIDYWKVNQKKNNLPVFLFDQLFHLIVILIVWLRLINGWEVFTKNIVTLLSDFNTLLITSAYIVVIWPMGMIINMATKSWREKINDDQASLENAGKWIGIFERIMVLTFVLMQQYEGIGFLIAAKSILRYSDQDEDKNKARKQTEYVLIGTLISFSLSILLGVGINKLIK</sequence>
<dbReference type="Proteomes" id="UP000315971">
    <property type="component" value="Unassembled WGS sequence"/>
</dbReference>
<feature type="transmembrane region" description="Helical" evidence="1">
    <location>
        <begin position="136"/>
        <end position="156"/>
    </location>
</feature>
<keyword evidence="1" id="KW-0472">Membrane</keyword>
<feature type="transmembrane region" description="Helical" evidence="1">
    <location>
        <begin position="226"/>
        <end position="245"/>
    </location>
</feature>
<feature type="transmembrane region" description="Helical" evidence="1">
    <location>
        <begin position="12"/>
        <end position="33"/>
    </location>
</feature>
<keyword evidence="3" id="KW-1185">Reference proteome</keyword>
<dbReference type="OrthoDB" id="8536716at2"/>
<proteinExistence type="predicted"/>